<reference evidence="1 2" key="1">
    <citation type="journal article" date="2019" name="Commun. Biol.">
        <title>The bagworm genome reveals a unique fibroin gene that provides high tensile strength.</title>
        <authorList>
            <person name="Kono N."/>
            <person name="Nakamura H."/>
            <person name="Ohtoshi R."/>
            <person name="Tomita M."/>
            <person name="Numata K."/>
            <person name="Arakawa K."/>
        </authorList>
    </citation>
    <scope>NUCLEOTIDE SEQUENCE [LARGE SCALE GENOMIC DNA]</scope>
</reference>
<evidence type="ECO:0000313" key="2">
    <source>
        <dbReference type="Proteomes" id="UP000299102"/>
    </source>
</evidence>
<evidence type="ECO:0000313" key="1">
    <source>
        <dbReference type="EMBL" id="GBP69862.1"/>
    </source>
</evidence>
<gene>
    <name evidence="1" type="ORF">EVAR_49441_1</name>
</gene>
<organism evidence="1 2">
    <name type="scientific">Eumeta variegata</name>
    <name type="common">Bagworm moth</name>
    <name type="synonym">Eumeta japonica</name>
    <dbReference type="NCBI Taxonomy" id="151549"/>
    <lineage>
        <taxon>Eukaryota</taxon>
        <taxon>Metazoa</taxon>
        <taxon>Ecdysozoa</taxon>
        <taxon>Arthropoda</taxon>
        <taxon>Hexapoda</taxon>
        <taxon>Insecta</taxon>
        <taxon>Pterygota</taxon>
        <taxon>Neoptera</taxon>
        <taxon>Endopterygota</taxon>
        <taxon>Lepidoptera</taxon>
        <taxon>Glossata</taxon>
        <taxon>Ditrysia</taxon>
        <taxon>Tineoidea</taxon>
        <taxon>Psychidae</taxon>
        <taxon>Oiketicinae</taxon>
        <taxon>Eumeta</taxon>
    </lineage>
</organism>
<dbReference type="EMBL" id="BGZK01001055">
    <property type="protein sequence ID" value="GBP69862.1"/>
    <property type="molecule type" value="Genomic_DNA"/>
</dbReference>
<dbReference type="AlphaFoldDB" id="A0A4C1Y4W0"/>
<dbReference type="Proteomes" id="UP000299102">
    <property type="component" value="Unassembled WGS sequence"/>
</dbReference>
<accession>A0A4C1Y4W0</accession>
<sequence>MCSHTGTHGLTPEHSLDGHTHLHHYTLYSFQTKCFDVQSVDKFFFAERLLYYTAANKSCLFCTVRTHDDDLAKGLELAY</sequence>
<protein>
    <submittedName>
        <fullName evidence="1">Uncharacterized protein</fullName>
    </submittedName>
</protein>
<keyword evidence="2" id="KW-1185">Reference proteome</keyword>
<proteinExistence type="predicted"/>
<name>A0A4C1Y4W0_EUMVA</name>
<comment type="caution">
    <text evidence="1">The sequence shown here is derived from an EMBL/GenBank/DDBJ whole genome shotgun (WGS) entry which is preliminary data.</text>
</comment>